<accession>U2QUX2</accession>
<gene>
    <name evidence="2" type="ORF">HMPREF0682_2985</name>
</gene>
<dbReference type="RefSeq" id="WP_021796840.1">
    <property type="nucleotide sequence ID" value="NZ_ACVN02000088.1"/>
</dbReference>
<feature type="transmembrane region" description="Helical" evidence="1">
    <location>
        <begin position="189"/>
        <end position="213"/>
    </location>
</feature>
<dbReference type="Proteomes" id="UP000017052">
    <property type="component" value="Unassembled WGS sequence"/>
</dbReference>
<dbReference type="GeneID" id="95361014"/>
<protein>
    <submittedName>
        <fullName evidence="2">Membrane protein</fullName>
    </submittedName>
</protein>
<feature type="transmembrane region" description="Helical" evidence="1">
    <location>
        <begin position="250"/>
        <end position="270"/>
    </location>
</feature>
<evidence type="ECO:0000256" key="1">
    <source>
        <dbReference type="SAM" id="Phobius"/>
    </source>
</evidence>
<reference evidence="2" key="1">
    <citation type="submission" date="2013-08" db="EMBL/GenBank/DDBJ databases">
        <authorList>
            <person name="Durkin A.S."/>
            <person name="Haft D.R."/>
            <person name="McCorrison J."/>
            <person name="Torralba M."/>
            <person name="Gillis M."/>
            <person name="Haft D.H."/>
            <person name="Methe B."/>
            <person name="Sutton G."/>
            <person name="Nelson K.E."/>
        </authorList>
    </citation>
    <scope>NUCLEOTIDE SEQUENCE [LARGE SCALE GENOMIC DNA]</scope>
    <source>
        <strain evidence="2">F0233</strain>
    </source>
</reference>
<feature type="transmembrane region" description="Helical" evidence="1">
    <location>
        <begin position="220"/>
        <end position="238"/>
    </location>
</feature>
<keyword evidence="3" id="KW-1185">Reference proteome</keyword>
<comment type="caution">
    <text evidence="2">The sequence shown here is derived from an EMBL/GenBank/DDBJ whole genome shotgun (WGS) entry which is preliminary data.</text>
</comment>
<feature type="transmembrane region" description="Helical" evidence="1">
    <location>
        <begin position="20"/>
        <end position="43"/>
    </location>
</feature>
<feature type="transmembrane region" description="Helical" evidence="1">
    <location>
        <begin position="277"/>
        <end position="298"/>
    </location>
</feature>
<keyword evidence="1" id="KW-0472">Membrane</keyword>
<keyword evidence="1" id="KW-0812">Transmembrane</keyword>
<evidence type="ECO:0000313" key="3">
    <source>
        <dbReference type="Proteomes" id="UP000017052"/>
    </source>
</evidence>
<dbReference type="EMBL" id="ACVN02000088">
    <property type="protein sequence ID" value="ERK60341.1"/>
    <property type="molecule type" value="Genomic_DNA"/>
</dbReference>
<sequence length="366" mass="37493">MTDHTMAGQERTAAHVVSSWGRVTWVVVLVSVALSLLILTFAWPSSRAEMSGQTIAVTGDGDLVDQFMSGAGGNLGGVADLERVDDRDAAVRGVRERNFIGAVVLVNGAPEVLTASANGQVPAAVMTEVASRVQTMLDTQIYAGIRDGIGSAAGHGVDPAVVAGQLPEALPQVTVTDLVPYSEDDASGAGATAAGIPLTVGALLAGLTIAYLVKGVWRKAAAVLGLGVGGGLLLTLILDTWLTVYPGSFGILWLALGLSLMATSGLFAGLHSAFGGVGIGIAAGITLFAAMPWAAFAIPYKFLPAGLGYIGQCLIPGSTTTLVRVLSYFPDASTAGQWCVLCAWVLVDATLLIFGRRSSVRARGDV</sequence>
<dbReference type="AlphaFoldDB" id="U2QUX2"/>
<organism evidence="2 3">
    <name type="scientific">Propionibacterium acidifaciens F0233</name>
    <dbReference type="NCBI Taxonomy" id="553198"/>
    <lineage>
        <taxon>Bacteria</taxon>
        <taxon>Bacillati</taxon>
        <taxon>Actinomycetota</taxon>
        <taxon>Actinomycetes</taxon>
        <taxon>Propionibacteriales</taxon>
        <taxon>Propionibacteriaceae</taxon>
        <taxon>Propionibacterium</taxon>
    </lineage>
</organism>
<dbReference type="OrthoDB" id="2151407at2"/>
<proteinExistence type="predicted"/>
<name>U2QUX2_9ACTN</name>
<evidence type="ECO:0000313" key="2">
    <source>
        <dbReference type="EMBL" id="ERK60341.1"/>
    </source>
</evidence>
<feature type="transmembrane region" description="Helical" evidence="1">
    <location>
        <begin position="335"/>
        <end position="354"/>
    </location>
</feature>
<keyword evidence="1" id="KW-1133">Transmembrane helix</keyword>